<proteinExistence type="predicted"/>
<dbReference type="InterPro" id="IPR027417">
    <property type="entry name" value="P-loop_NTPase"/>
</dbReference>
<dbReference type="PANTHER" id="PTHR13308:SF40">
    <property type="entry name" value="NEDD4-BINDING PROTEIN 2-LIKE 1"/>
    <property type="match status" value="1"/>
</dbReference>
<dbReference type="OrthoDB" id="6182772at2"/>
<evidence type="ECO:0000313" key="2">
    <source>
        <dbReference type="Proteomes" id="UP000016562"/>
    </source>
</evidence>
<gene>
    <name evidence="1" type="ORF">VEZ01S_16_00610</name>
</gene>
<accession>U3B243</accession>
<dbReference type="eggNOG" id="COG0645">
    <property type="taxonomic scope" value="Bacteria"/>
</dbReference>
<sequence length="141" mass="16216">MQSLVLVRGLPGSGKSTLAKKICRQCNGEHIEADMFFTDSNNENYQFNPSLLSQAHAWCQSQTLKALNKGKTVIVSNTFIQRWEITPYQKIAKQMNIDLKIYECYQQFDSIHDVPSSTIKQMKRRWSILSGELKQCLETPQ</sequence>
<dbReference type="SUPFAM" id="SSF52540">
    <property type="entry name" value="P-loop containing nucleoside triphosphate hydrolases"/>
    <property type="match status" value="1"/>
</dbReference>
<evidence type="ECO:0008006" key="3">
    <source>
        <dbReference type="Google" id="ProtNLM"/>
    </source>
</evidence>
<evidence type="ECO:0000313" key="1">
    <source>
        <dbReference type="EMBL" id="GAD79512.1"/>
    </source>
</evidence>
<dbReference type="Pfam" id="PF13671">
    <property type="entry name" value="AAA_33"/>
    <property type="match status" value="1"/>
</dbReference>
<keyword evidence="2" id="KW-1185">Reference proteome</keyword>
<dbReference type="RefSeq" id="WP_021713221.1">
    <property type="nucleotide sequence ID" value="NZ_BATM01000016.1"/>
</dbReference>
<dbReference type="EMBL" id="BATM01000016">
    <property type="protein sequence ID" value="GAD79512.1"/>
    <property type="molecule type" value="Genomic_DNA"/>
</dbReference>
<dbReference type="PANTHER" id="PTHR13308">
    <property type="entry name" value="NEDD4-BINDING PROTEIN 2-LIKE 1"/>
    <property type="match status" value="1"/>
</dbReference>
<dbReference type="Gene3D" id="3.40.50.300">
    <property type="entry name" value="P-loop containing nucleotide triphosphate hydrolases"/>
    <property type="match status" value="1"/>
</dbReference>
<protein>
    <recommendedName>
        <fullName evidence="3">ATP-binding protein</fullName>
    </recommendedName>
</protein>
<organism evidence="1 2">
    <name type="scientific">Vibrio ezurae NBRC 102218</name>
    <dbReference type="NCBI Taxonomy" id="1219080"/>
    <lineage>
        <taxon>Bacteria</taxon>
        <taxon>Pseudomonadati</taxon>
        <taxon>Pseudomonadota</taxon>
        <taxon>Gammaproteobacteria</taxon>
        <taxon>Vibrionales</taxon>
        <taxon>Vibrionaceae</taxon>
        <taxon>Vibrio</taxon>
    </lineage>
</organism>
<reference evidence="1 2" key="1">
    <citation type="submission" date="2013-09" db="EMBL/GenBank/DDBJ databases">
        <title>Whole genome shotgun sequence of Vibrio ezurae NBRC 102218.</title>
        <authorList>
            <person name="Yoshida I."/>
            <person name="Hosoyama A."/>
            <person name="Numata M."/>
            <person name="Hashimoto M."/>
            <person name="Hosoyama Y."/>
            <person name="Tsuchikane K."/>
            <person name="Noguchi M."/>
            <person name="Hirakata S."/>
            <person name="Ichikawa N."/>
            <person name="Ohji S."/>
            <person name="Yamazoe A."/>
            <person name="Fujita N."/>
        </authorList>
    </citation>
    <scope>NUCLEOTIDE SEQUENCE [LARGE SCALE GENOMIC DNA]</scope>
    <source>
        <strain evidence="1 2">NBRC 102218</strain>
    </source>
</reference>
<dbReference type="STRING" id="1219080.VEZ01S_16_00610"/>
<dbReference type="Proteomes" id="UP000016562">
    <property type="component" value="Unassembled WGS sequence"/>
</dbReference>
<dbReference type="InterPro" id="IPR026302">
    <property type="entry name" value="NEDD4-bd_p2"/>
</dbReference>
<name>U3B243_9VIBR</name>
<comment type="caution">
    <text evidence="1">The sequence shown here is derived from an EMBL/GenBank/DDBJ whole genome shotgun (WGS) entry which is preliminary data.</text>
</comment>
<dbReference type="AlphaFoldDB" id="U3B243"/>